<sequence length="95" mass="10780">MSDAVGPSPTEVIISWIPYDARFRDSAVRHALDDHSGQRLFVYVDNLVNRDNDDGRSLGDFDLRTMGAVRADLNRRSLGSVDWRRVRAKLIEGLH</sequence>
<evidence type="ECO:0000313" key="1">
    <source>
        <dbReference type="EMBL" id="NYJ36906.1"/>
    </source>
</evidence>
<comment type="caution">
    <text evidence="1">The sequence shown here is derived from an EMBL/GenBank/DDBJ whole genome shotgun (WGS) entry which is preliminary data.</text>
</comment>
<protein>
    <submittedName>
        <fullName evidence="1">Uncharacterized protein</fullName>
    </submittedName>
</protein>
<evidence type="ECO:0000313" key="2">
    <source>
        <dbReference type="Proteomes" id="UP000572051"/>
    </source>
</evidence>
<gene>
    <name evidence="1" type="ORF">HNR10_004787</name>
</gene>
<dbReference type="Proteomes" id="UP000572051">
    <property type="component" value="Unassembled WGS sequence"/>
</dbReference>
<name>A0A7Z0ESG4_9ACTN</name>
<organism evidence="1 2">
    <name type="scientific">Nocardiopsis aegyptia</name>
    <dbReference type="NCBI Taxonomy" id="220378"/>
    <lineage>
        <taxon>Bacteria</taxon>
        <taxon>Bacillati</taxon>
        <taxon>Actinomycetota</taxon>
        <taxon>Actinomycetes</taxon>
        <taxon>Streptosporangiales</taxon>
        <taxon>Nocardiopsidaceae</taxon>
        <taxon>Nocardiopsis</taxon>
    </lineage>
</organism>
<proteinExistence type="predicted"/>
<keyword evidence="2" id="KW-1185">Reference proteome</keyword>
<reference evidence="1 2" key="1">
    <citation type="submission" date="2020-07" db="EMBL/GenBank/DDBJ databases">
        <title>Sequencing the genomes of 1000 actinobacteria strains.</title>
        <authorList>
            <person name="Klenk H.-P."/>
        </authorList>
    </citation>
    <scope>NUCLEOTIDE SEQUENCE [LARGE SCALE GENOMIC DNA]</scope>
    <source>
        <strain evidence="1 2">DSM 44442</strain>
    </source>
</reference>
<dbReference type="EMBL" id="JACCFS010000001">
    <property type="protein sequence ID" value="NYJ36906.1"/>
    <property type="molecule type" value="Genomic_DNA"/>
</dbReference>
<dbReference type="AlphaFoldDB" id="A0A7Z0ESG4"/>
<accession>A0A7Z0ESG4</accession>
<dbReference type="RefSeq" id="WP_179827198.1">
    <property type="nucleotide sequence ID" value="NZ_JACCFS010000001.1"/>
</dbReference>